<proteinExistence type="predicted"/>
<organism evidence="1 2">
    <name type="scientific">Cylindrobasidium torrendii FP15055 ss-10</name>
    <dbReference type="NCBI Taxonomy" id="1314674"/>
    <lineage>
        <taxon>Eukaryota</taxon>
        <taxon>Fungi</taxon>
        <taxon>Dikarya</taxon>
        <taxon>Basidiomycota</taxon>
        <taxon>Agaricomycotina</taxon>
        <taxon>Agaricomycetes</taxon>
        <taxon>Agaricomycetidae</taxon>
        <taxon>Agaricales</taxon>
        <taxon>Marasmiineae</taxon>
        <taxon>Physalacriaceae</taxon>
        <taxon>Cylindrobasidium</taxon>
    </lineage>
</organism>
<reference evidence="1 2" key="1">
    <citation type="journal article" date="2015" name="Fungal Genet. Biol.">
        <title>Evolution of novel wood decay mechanisms in Agaricales revealed by the genome sequences of Fistulina hepatica and Cylindrobasidium torrendii.</title>
        <authorList>
            <person name="Floudas D."/>
            <person name="Held B.W."/>
            <person name="Riley R."/>
            <person name="Nagy L.G."/>
            <person name="Koehler G."/>
            <person name="Ransdell A.S."/>
            <person name="Younus H."/>
            <person name="Chow J."/>
            <person name="Chiniquy J."/>
            <person name="Lipzen A."/>
            <person name="Tritt A."/>
            <person name="Sun H."/>
            <person name="Haridas S."/>
            <person name="LaButti K."/>
            <person name="Ohm R.A."/>
            <person name="Kues U."/>
            <person name="Blanchette R.A."/>
            <person name="Grigoriev I.V."/>
            <person name="Minto R.E."/>
            <person name="Hibbett D.S."/>
        </authorList>
    </citation>
    <scope>NUCLEOTIDE SEQUENCE [LARGE SCALE GENOMIC DNA]</scope>
    <source>
        <strain evidence="1 2">FP15055 ss-10</strain>
    </source>
</reference>
<dbReference type="EMBL" id="KN881577">
    <property type="protein sequence ID" value="KIY60527.1"/>
    <property type="molecule type" value="Genomic_DNA"/>
</dbReference>
<protein>
    <submittedName>
        <fullName evidence="1">Uncharacterized protein</fullName>
    </submittedName>
</protein>
<dbReference type="Proteomes" id="UP000054007">
    <property type="component" value="Unassembled WGS sequence"/>
</dbReference>
<dbReference type="STRING" id="1314674.A0A0D7AQM4"/>
<dbReference type="OrthoDB" id="3056461at2759"/>
<gene>
    <name evidence="1" type="ORF">CYLTODRAFT_460749</name>
</gene>
<feature type="non-terminal residue" evidence="1">
    <location>
        <position position="1"/>
    </location>
</feature>
<dbReference type="AlphaFoldDB" id="A0A0D7AQM4"/>
<keyword evidence="2" id="KW-1185">Reference proteome</keyword>
<evidence type="ECO:0000313" key="1">
    <source>
        <dbReference type="EMBL" id="KIY60527.1"/>
    </source>
</evidence>
<sequence>AVHGALLTALQLLSHRPRLIVFASTIRLSVLGNFSLPSLPQDRAHYAKNGIALPLPEHCTTWDKVCEWKNLPDEEFMEQYGNKKMELYRVPTEAQVAQLDINMKLHQM</sequence>
<evidence type="ECO:0000313" key="2">
    <source>
        <dbReference type="Proteomes" id="UP000054007"/>
    </source>
</evidence>
<accession>A0A0D7AQM4</accession>
<name>A0A0D7AQM4_9AGAR</name>